<sequence length="161" mass="17949">MLSRPGQTRFLLTSIFLSLKTPAKYHLPAGCYQKHRIKPMKQVTKKESGPLSLDRTLVSHLIQCVSISLGFPDAPKRPIQKNSWLWYFGLRYCVCDSSISPGKQKNDVAGPRPDCKNQVVRGESLYGTTCNSKTVLITPSAFQMRVESALFQSCLTICVAP</sequence>
<proteinExistence type="predicted"/>
<dbReference type="GeneID" id="70125729"/>
<gene>
    <name evidence="1" type="ORF">BKA67DRAFT_425739</name>
</gene>
<evidence type="ECO:0000313" key="2">
    <source>
        <dbReference type="Proteomes" id="UP000758603"/>
    </source>
</evidence>
<dbReference type="EMBL" id="JAGPXC010000009">
    <property type="protein sequence ID" value="KAH6647076.1"/>
    <property type="molecule type" value="Genomic_DNA"/>
</dbReference>
<reference evidence="1" key="1">
    <citation type="journal article" date="2021" name="Nat. Commun.">
        <title>Genetic determinants of endophytism in the Arabidopsis root mycobiome.</title>
        <authorList>
            <person name="Mesny F."/>
            <person name="Miyauchi S."/>
            <person name="Thiergart T."/>
            <person name="Pickel B."/>
            <person name="Atanasova L."/>
            <person name="Karlsson M."/>
            <person name="Huettel B."/>
            <person name="Barry K.W."/>
            <person name="Haridas S."/>
            <person name="Chen C."/>
            <person name="Bauer D."/>
            <person name="Andreopoulos W."/>
            <person name="Pangilinan J."/>
            <person name="LaButti K."/>
            <person name="Riley R."/>
            <person name="Lipzen A."/>
            <person name="Clum A."/>
            <person name="Drula E."/>
            <person name="Henrissat B."/>
            <person name="Kohler A."/>
            <person name="Grigoriev I.V."/>
            <person name="Martin F.M."/>
            <person name="Hacquard S."/>
        </authorList>
    </citation>
    <scope>NUCLEOTIDE SEQUENCE</scope>
    <source>
        <strain evidence="1">MPI-SDFR-AT-0073</strain>
    </source>
</reference>
<comment type="caution">
    <text evidence="1">The sequence shown here is derived from an EMBL/GenBank/DDBJ whole genome shotgun (WGS) entry which is preliminary data.</text>
</comment>
<keyword evidence="2" id="KW-1185">Reference proteome</keyword>
<dbReference type="Proteomes" id="UP000758603">
    <property type="component" value="Unassembled WGS sequence"/>
</dbReference>
<dbReference type="AlphaFoldDB" id="A0A9P8UCT0"/>
<evidence type="ECO:0000313" key="1">
    <source>
        <dbReference type="EMBL" id="KAH6647076.1"/>
    </source>
</evidence>
<accession>A0A9P8UCT0</accession>
<dbReference type="RefSeq" id="XP_045953590.1">
    <property type="nucleotide sequence ID" value="XM_046096837.1"/>
</dbReference>
<name>A0A9P8UCT0_9PEZI</name>
<organism evidence="1 2">
    <name type="scientific">Truncatella angustata</name>
    <dbReference type="NCBI Taxonomy" id="152316"/>
    <lineage>
        <taxon>Eukaryota</taxon>
        <taxon>Fungi</taxon>
        <taxon>Dikarya</taxon>
        <taxon>Ascomycota</taxon>
        <taxon>Pezizomycotina</taxon>
        <taxon>Sordariomycetes</taxon>
        <taxon>Xylariomycetidae</taxon>
        <taxon>Amphisphaeriales</taxon>
        <taxon>Sporocadaceae</taxon>
        <taxon>Truncatella</taxon>
    </lineage>
</organism>
<protein>
    <submittedName>
        <fullName evidence="1">Uncharacterized protein</fullName>
    </submittedName>
</protein>